<dbReference type="Pfam" id="PF13379">
    <property type="entry name" value="NMT1_2"/>
    <property type="match status" value="1"/>
</dbReference>
<gene>
    <name evidence="4" type="ORF">C7B82_25615</name>
</gene>
<keyword evidence="3" id="KW-0732">Signal</keyword>
<protein>
    <submittedName>
        <fullName evidence="4">Nitrate ABC transporter substrate-binding protein</fullName>
    </submittedName>
</protein>
<keyword evidence="5" id="KW-1185">Reference proteome</keyword>
<comment type="subcellular location">
    <subcellularLocation>
        <location evidence="1">Periplasm</location>
    </subcellularLocation>
</comment>
<evidence type="ECO:0000256" key="3">
    <source>
        <dbReference type="ARBA" id="ARBA00022729"/>
    </source>
</evidence>
<sequence>MRWLNALSNRVRSKKQRWRSITGLCLMALIMSLIVNACSLGQTPTLKPLKIGITTWPGFDVVLYAKTADLFKKHGLEVELIRFENQQDSSRAVLRGALDAAFASLWDVVQVDPGNDKPAVVMVTNISHGADGIVTQAGIKAVEALRGKRVGAKLGTVNHLILLEALKLHHIKPAEVRIEDVSNESAVELMEQGKLDGAVIWEPLLGATAKKIKGNIVYTTKEIDSLVIDTLMSRSTAVAAKKAELTQFISTWLDVMHAVDVEPKAVFEQVGKQINQSGASFGSDYAGLKKGDISLQQRMFQSQSRLKQAIAQMSQLLKDDPRAGRAPREDIEIDAAPVTTAIEGWKS</sequence>
<dbReference type="SUPFAM" id="SSF53850">
    <property type="entry name" value="Periplasmic binding protein-like II"/>
    <property type="match status" value="1"/>
</dbReference>
<dbReference type="Proteomes" id="UP000239576">
    <property type="component" value="Unassembled WGS sequence"/>
</dbReference>
<dbReference type="GO" id="GO:0042597">
    <property type="term" value="C:periplasmic space"/>
    <property type="evidence" value="ECO:0007669"/>
    <property type="project" value="UniProtKB-SubCell"/>
</dbReference>
<accession>A0A2T1DWE2</accession>
<dbReference type="RefSeq" id="WP_106259602.1">
    <property type="nucleotide sequence ID" value="NZ_CAWNSW010000111.1"/>
</dbReference>
<evidence type="ECO:0000256" key="2">
    <source>
        <dbReference type="ARBA" id="ARBA00010742"/>
    </source>
</evidence>
<evidence type="ECO:0000256" key="1">
    <source>
        <dbReference type="ARBA" id="ARBA00004418"/>
    </source>
</evidence>
<reference evidence="5" key="1">
    <citation type="submission" date="2018-02" db="EMBL/GenBank/DDBJ databases">
        <authorList>
            <person name="Moore K."/>
            <person name="Momper L."/>
        </authorList>
    </citation>
    <scope>NUCLEOTIDE SEQUENCE [LARGE SCALE GENOMIC DNA]</scope>
    <source>
        <strain evidence="5">ULC18</strain>
    </source>
</reference>
<dbReference type="OrthoDB" id="9815602at2"/>
<dbReference type="EMBL" id="PVWK01000140">
    <property type="protein sequence ID" value="PSB24789.1"/>
    <property type="molecule type" value="Genomic_DNA"/>
</dbReference>
<evidence type="ECO:0000313" key="4">
    <source>
        <dbReference type="EMBL" id="PSB24789.1"/>
    </source>
</evidence>
<dbReference type="Gene3D" id="3.40.190.10">
    <property type="entry name" value="Periplasmic binding protein-like II"/>
    <property type="match status" value="2"/>
</dbReference>
<evidence type="ECO:0000313" key="5">
    <source>
        <dbReference type="Proteomes" id="UP000239576"/>
    </source>
</evidence>
<reference evidence="4 5" key="2">
    <citation type="submission" date="2018-03" db="EMBL/GenBank/DDBJ databases">
        <title>The ancient ancestry and fast evolution of plastids.</title>
        <authorList>
            <person name="Moore K.R."/>
            <person name="Magnabosco C."/>
            <person name="Momper L."/>
            <person name="Gold D.A."/>
            <person name="Bosak T."/>
            <person name="Fournier G.P."/>
        </authorList>
    </citation>
    <scope>NUCLEOTIDE SEQUENCE [LARGE SCALE GENOMIC DNA]</scope>
    <source>
        <strain evidence="4 5">ULC18</strain>
    </source>
</reference>
<comment type="caution">
    <text evidence="4">The sequence shown here is derived from an EMBL/GenBank/DDBJ whole genome shotgun (WGS) entry which is preliminary data.</text>
</comment>
<dbReference type="AlphaFoldDB" id="A0A2T1DWE2"/>
<proteinExistence type="inferred from homology"/>
<dbReference type="PANTHER" id="PTHR30024">
    <property type="entry name" value="ALIPHATIC SULFONATES-BINDING PROTEIN-RELATED"/>
    <property type="match status" value="1"/>
</dbReference>
<organism evidence="4 5">
    <name type="scientific">Stenomitos frigidus ULC18</name>
    <dbReference type="NCBI Taxonomy" id="2107698"/>
    <lineage>
        <taxon>Bacteria</taxon>
        <taxon>Bacillati</taxon>
        <taxon>Cyanobacteriota</taxon>
        <taxon>Cyanophyceae</taxon>
        <taxon>Leptolyngbyales</taxon>
        <taxon>Leptolyngbyaceae</taxon>
        <taxon>Stenomitos</taxon>
    </lineage>
</organism>
<name>A0A2T1DWE2_9CYAN</name>
<dbReference type="PANTHER" id="PTHR30024:SF47">
    <property type="entry name" value="TAURINE-BINDING PERIPLASMIC PROTEIN"/>
    <property type="match status" value="1"/>
</dbReference>
<comment type="similarity">
    <text evidence="2">Belongs to the bacterial solute-binding protein SsuA/TauA family.</text>
</comment>